<feature type="region of interest" description="Disordered" evidence="10">
    <location>
        <begin position="34"/>
        <end position="76"/>
    </location>
</feature>
<feature type="repeat" description="Hemopexin" evidence="9">
    <location>
        <begin position="138"/>
        <end position="184"/>
    </location>
</feature>
<organism evidence="12">
    <name type="scientific">Arion vulgaris</name>
    <dbReference type="NCBI Taxonomy" id="1028688"/>
    <lineage>
        <taxon>Eukaryota</taxon>
        <taxon>Metazoa</taxon>
        <taxon>Spiralia</taxon>
        <taxon>Lophotrochozoa</taxon>
        <taxon>Mollusca</taxon>
        <taxon>Gastropoda</taxon>
        <taxon>Heterobranchia</taxon>
        <taxon>Euthyneura</taxon>
        <taxon>Panpulmonata</taxon>
        <taxon>Eupulmonata</taxon>
        <taxon>Stylommatophora</taxon>
        <taxon>Helicina</taxon>
        <taxon>Arionoidea</taxon>
        <taxon>Arionidae</taxon>
        <taxon>Arion</taxon>
    </lineage>
</organism>
<dbReference type="Pfam" id="PF00413">
    <property type="entry name" value="Peptidase_M10"/>
    <property type="match status" value="1"/>
</dbReference>
<keyword evidence="4" id="KW-0479">Metal-binding</keyword>
<keyword evidence="6" id="KW-0378">Hydrolase</keyword>
<dbReference type="SUPFAM" id="SSF55486">
    <property type="entry name" value="Metalloproteases ('zincins'), catalytic domain"/>
    <property type="match status" value="1"/>
</dbReference>
<dbReference type="GO" id="GO:0004222">
    <property type="term" value="F:metalloendopeptidase activity"/>
    <property type="evidence" value="ECO:0007669"/>
    <property type="project" value="InterPro"/>
</dbReference>
<accession>A0A0B7AST3</accession>
<dbReference type="GO" id="GO:0006508">
    <property type="term" value="P:proteolysis"/>
    <property type="evidence" value="ECO:0007669"/>
    <property type="project" value="UniProtKB-KW"/>
</dbReference>
<comment type="similarity">
    <text evidence="2">Belongs to the peptidase M10A family.</text>
</comment>
<comment type="cofactor">
    <cofactor evidence="1">
        <name>Zn(2+)</name>
        <dbReference type="ChEBI" id="CHEBI:29105"/>
    </cofactor>
</comment>
<dbReference type="InterPro" id="IPR001818">
    <property type="entry name" value="Pept_M10_metallopeptidase"/>
</dbReference>
<evidence type="ECO:0000256" key="5">
    <source>
        <dbReference type="ARBA" id="ARBA00022729"/>
    </source>
</evidence>
<dbReference type="GO" id="GO:0030198">
    <property type="term" value="P:extracellular matrix organization"/>
    <property type="evidence" value="ECO:0007669"/>
    <property type="project" value="TreeGrafter"/>
</dbReference>
<dbReference type="PROSITE" id="PS51642">
    <property type="entry name" value="HEMOPEXIN_2"/>
    <property type="match status" value="1"/>
</dbReference>
<feature type="domain" description="Peptidase M10 metallopeptidase" evidence="11">
    <location>
        <begin position="1"/>
        <end position="36"/>
    </location>
</feature>
<dbReference type="InterPro" id="IPR024079">
    <property type="entry name" value="MetalloPept_cat_dom_sf"/>
</dbReference>
<dbReference type="GO" id="GO:0031012">
    <property type="term" value="C:extracellular matrix"/>
    <property type="evidence" value="ECO:0007669"/>
    <property type="project" value="InterPro"/>
</dbReference>
<dbReference type="InterPro" id="IPR036375">
    <property type="entry name" value="Hemopexin-like_dom_sf"/>
</dbReference>
<evidence type="ECO:0000256" key="6">
    <source>
        <dbReference type="ARBA" id="ARBA00022801"/>
    </source>
</evidence>
<protein>
    <recommendedName>
        <fullName evidence="11">Peptidase M10 metallopeptidase domain-containing protein</fullName>
    </recommendedName>
</protein>
<evidence type="ECO:0000256" key="4">
    <source>
        <dbReference type="ARBA" id="ARBA00022723"/>
    </source>
</evidence>
<dbReference type="GO" id="GO:0008270">
    <property type="term" value="F:zinc ion binding"/>
    <property type="evidence" value="ECO:0007669"/>
    <property type="project" value="InterPro"/>
</dbReference>
<dbReference type="PANTHER" id="PTHR10201">
    <property type="entry name" value="MATRIX METALLOPROTEINASE"/>
    <property type="match status" value="1"/>
</dbReference>
<keyword evidence="7" id="KW-0862">Zinc</keyword>
<dbReference type="GO" id="GO:0005615">
    <property type="term" value="C:extracellular space"/>
    <property type="evidence" value="ECO:0007669"/>
    <property type="project" value="TreeGrafter"/>
</dbReference>
<evidence type="ECO:0000256" key="1">
    <source>
        <dbReference type="ARBA" id="ARBA00001947"/>
    </source>
</evidence>
<evidence type="ECO:0000256" key="9">
    <source>
        <dbReference type="PROSITE-ProRule" id="PRU01011"/>
    </source>
</evidence>
<evidence type="ECO:0000256" key="2">
    <source>
        <dbReference type="ARBA" id="ARBA00010370"/>
    </source>
</evidence>
<dbReference type="MEROPS" id="M10.008"/>
<dbReference type="GO" id="GO:0030574">
    <property type="term" value="P:collagen catabolic process"/>
    <property type="evidence" value="ECO:0007669"/>
    <property type="project" value="TreeGrafter"/>
</dbReference>
<gene>
    <name evidence="12" type="primary">ORF134745</name>
</gene>
<dbReference type="PANTHER" id="PTHR10201:SF291">
    <property type="entry name" value="MATRIX METALLOPROTEINASE 1, ISOFORM C-RELATED"/>
    <property type="match status" value="1"/>
</dbReference>
<evidence type="ECO:0000256" key="7">
    <source>
        <dbReference type="ARBA" id="ARBA00022833"/>
    </source>
</evidence>
<dbReference type="SUPFAM" id="SSF50923">
    <property type="entry name" value="Hemopexin-like domain"/>
    <property type="match status" value="1"/>
</dbReference>
<dbReference type="Gene3D" id="3.40.390.10">
    <property type="entry name" value="Collagenase (Catalytic Domain)"/>
    <property type="match status" value="1"/>
</dbReference>
<proteinExistence type="inferred from homology"/>
<sequence length="310" mass="34992">MGLGHSDDPNAIMFPVYREVAELGQDDINGIEELYGPNRGVRPVSPDGSRPRTPAPPVFRRTPDTRAPPYQTVRPGLTTQMPVDLCRTINVDAVFEEPTSTWIGRIYVAVSDENVHTITQHGDLIKSRLLKDVYPEVPVNPDVAFSISKKKTVYFIKDNTMWAYKEGLLEAGYPRSLRSLQFPERPKFSVTINHRDGTSRLLLFGARFWWTFDVDRLNTIVYQPISAFSGEMPSGVRFATQWTDNNLYAVTQDSYVIMDLDRRRITHEKPIAGMPKWLQGLCVDANSASRSVTSLSTLLIIASILKTVFL</sequence>
<keyword evidence="8" id="KW-0482">Metalloprotease</keyword>
<name>A0A0B7AST3_9EUPU</name>
<evidence type="ECO:0000259" key="11">
    <source>
        <dbReference type="Pfam" id="PF00413"/>
    </source>
</evidence>
<keyword evidence="3" id="KW-0645">Protease</keyword>
<dbReference type="EMBL" id="HACG01036156">
    <property type="protein sequence ID" value="CEK83021.1"/>
    <property type="molecule type" value="Transcribed_RNA"/>
</dbReference>
<dbReference type="Gene3D" id="2.110.10.10">
    <property type="entry name" value="Hemopexin-like domain"/>
    <property type="match status" value="1"/>
</dbReference>
<evidence type="ECO:0000256" key="10">
    <source>
        <dbReference type="SAM" id="MobiDB-lite"/>
    </source>
</evidence>
<evidence type="ECO:0000313" key="12">
    <source>
        <dbReference type="EMBL" id="CEK83021.1"/>
    </source>
</evidence>
<dbReference type="InterPro" id="IPR018487">
    <property type="entry name" value="Hemopexin-like_repeat"/>
</dbReference>
<keyword evidence="5" id="KW-0732">Signal</keyword>
<evidence type="ECO:0000256" key="8">
    <source>
        <dbReference type="ARBA" id="ARBA00023049"/>
    </source>
</evidence>
<reference evidence="12" key="1">
    <citation type="submission" date="2014-12" db="EMBL/GenBank/DDBJ databases">
        <title>Insight into the proteome of Arion vulgaris.</title>
        <authorList>
            <person name="Aradska J."/>
            <person name="Bulat T."/>
            <person name="Smidak R."/>
            <person name="Sarate P."/>
            <person name="Gangsoo J."/>
            <person name="Sialana F."/>
            <person name="Bilban M."/>
            <person name="Lubec G."/>
        </authorList>
    </citation>
    <scope>NUCLEOTIDE SEQUENCE</scope>
    <source>
        <tissue evidence="12">Skin</tissue>
    </source>
</reference>
<evidence type="ECO:0000256" key="3">
    <source>
        <dbReference type="ARBA" id="ARBA00022670"/>
    </source>
</evidence>
<dbReference type="AlphaFoldDB" id="A0A0B7AST3"/>